<proteinExistence type="predicted"/>
<protein>
    <submittedName>
        <fullName evidence="2">Uncharacterized protein</fullName>
    </submittedName>
</protein>
<reference evidence="2" key="1">
    <citation type="submission" date="2016-11" db="UniProtKB">
        <authorList>
            <consortium name="WormBaseParasite"/>
        </authorList>
    </citation>
    <scope>IDENTIFICATION</scope>
</reference>
<organism evidence="1 2">
    <name type="scientific">Heterorhabditis bacteriophora</name>
    <name type="common">Entomopathogenic nematode worm</name>
    <dbReference type="NCBI Taxonomy" id="37862"/>
    <lineage>
        <taxon>Eukaryota</taxon>
        <taxon>Metazoa</taxon>
        <taxon>Ecdysozoa</taxon>
        <taxon>Nematoda</taxon>
        <taxon>Chromadorea</taxon>
        <taxon>Rhabditida</taxon>
        <taxon>Rhabditina</taxon>
        <taxon>Rhabditomorpha</taxon>
        <taxon>Strongyloidea</taxon>
        <taxon>Heterorhabditidae</taxon>
        <taxon>Heterorhabditis</taxon>
    </lineage>
</organism>
<evidence type="ECO:0000313" key="2">
    <source>
        <dbReference type="WBParaSite" id="Hba_16025"/>
    </source>
</evidence>
<dbReference type="WBParaSite" id="Hba_16025">
    <property type="protein sequence ID" value="Hba_16025"/>
    <property type="gene ID" value="Hba_16025"/>
</dbReference>
<accession>A0A1I7XFB4</accession>
<dbReference type="Proteomes" id="UP000095283">
    <property type="component" value="Unplaced"/>
</dbReference>
<dbReference type="AlphaFoldDB" id="A0A1I7XFB4"/>
<evidence type="ECO:0000313" key="1">
    <source>
        <dbReference type="Proteomes" id="UP000095283"/>
    </source>
</evidence>
<sequence>MAGILQYLSRGSEEGFHSGSSTDESPSYIDRLAYQMTAFEFNENRFTSSQQKCSSDSGASTGELEQLLAMKEESVTTGYQLPGSWFYEMGDDMSTSPTNELDEIASLRSALGVRNLTESVEVPSSEHVAEIVGRQGLDIIRCHVVF</sequence>
<name>A0A1I7XFB4_HETBA</name>
<keyword evidence="1" id="KW-1185">Reference proteome</keyword>